<proteinExistence type="predicted"/>
<comment type="caution">
    <text evidence="1">The sequence shown here is derived from an EMBL/GenBank/DDBJ whole genome shotgun (WGS) entry which is preliminary data.</text>
</comment>
<reference evidence="1" key="1">
    <citation type="journal article" date="2014" name="Front. Microbiol.">
        <title>High frequency of phylogenetically diverse reductive dehalogenase-homologous genes in deep subseafloor sedimentary metagenomes.</title>
        <authorList>
            <person name="Kawai M."/>
            <person name="Futagami T."/>
            <person name="Toyoda A."/>
            <person name="Takaki Y."/>
            <person name="Nishi S."/>
            <person name="Hori S."/>
            <person name="Arai W."/>
            <person name="Tsubouchi T."/>
            <person name="Morono Y."/>
            <person name="Uchiyama I."/>
            <person name="Ito T."/>
            <person name="Fujiyama A."/>
            <person name="Inagaki F."/>
            <person name="Takami H."/>
        </authorList>
    </citation>
    <scope>NUCLEOTIDE SEQUENCE</scope>
    <source>
        <strain evidence="1">Expedition CK06-06</strain>
    </source>
</reference>
<dbReference type="EMBL" id="BART01004699">
    <property type="protein sequence ID" value="GAG55908.1"/>
    <property type="molecule type" value="Genomic_DNA"/>
</dbReference>
<dbReference type="AlphaFoldDB" id="X0Z6A1"/>
<evidence type="ECO:0000313" key="1">
    <source>
        <dbReference type="EMBL" id="GAG55908.1"/>
    </source>
</evidence>
<gene>
    <name evidence="1" type="ORF">S01H4_11558</name>
</gene>
<accession>X0Z6A1</accession>
<sequence>MGSNISRASLANPNLIDELGLKIGSEVFISKTLKDFNINISVDNLNQ</sequence>
<protein>
    <submittedName>
        <fullName evidence="1">Uncharacterized protein</fullName>
    </submittedName>
</protein>
<name>X0Z6A1_9ZZZZ</name>
<organism evidence="1">
    <name type="scientific">marine sediment metagenome</name>
    <dbReference type="NCBI Taxonomy" id="412755"/>
    <lineage>
        <taxon>unclassified sequences</taxon>
        <taxon>metagenomes</taxon>
        <taxon>ecological metagenomes</taxon>
    </lineage>
</organism>